<dbReference type="OrthoDB" id="8708394at2"/>
<accession>A0A4P6L880</accession>
<keyword evidence="1" id="KW-0732">Signal</keyword>
<dbReference type="EMBL" id="CP035913">
    <property type="protein sequence ID" value="QBE67172.1"/>
    <property type="molecule type" value="Genomic_DNA"/>
</dbReference>
<feature type="domain" description="Ice-binding protein C-terminal" evidence="2">
    <location>
        <begin position="181"/>
        <end position="205"/>
    </location>
</feature>
<keyword evidence="4" id="KW-1185">Reference proteome</keyword>
<evidence type="ECO:0000313" key="3">
    <source>
        <dbReference type="EMBL" id="QBE67172.1"/>
    </source>
</evidence>
<dbReference type="AlphaFoldDB" id="A0A4P6L880"/>
<dbReference type="Proteomes" id="UP000290637">
    <property type="component" value="Chromosome"/>
</dbReference>
<dbReference type="InterPro" id="IPR018247">
    <property type="entry name" value="EF_Hand_1_Ca_BS"/>
</dbReference>
<dbReference type="InterPro" id="IPR013424">
    <property type="entry name" value="Ice-binding_C"/>
</dbReference>
<sequence>MYSLHLLLRIVMLKTVAIAMLLAVSCGANAAPTYNFSYTGFLDQNTGNFSDSYQLKGSFSGNDANHDGFLDKTEISSFFLNGTDYIGCAAGSNAYYQCGTDNFLYKIGGALDFSAGIGSSDPEGFVSRGHYFVSGSGEFDYVMTPFSSSESAYLWTSDTTFSIGKRGLYNAQSNFQVHMLAVPEPGTWAMLATGLLVVVGTARRRKGALQVRG</sequence>
<evidence type="ECO:0000259" key="2">
    <source>
        <dbReference type="Pfam" id="PF07589"/>
    </source>
</evidence>
<proteinExistence type="predicted"/>
<evidence type="ECO:0000256" key="1">
    <source>
        <dbReference type="SAM" id="SignalP"/>
    </source>
</evidence>
<dbReference type="KEGG" id="plue:EWM63_08890"/>
<evidence type="ECO:0000313" key="4">
    <source>
        <dbReference type="Proteomes" id="UP000290637"/>
    </source>
</evidence>
<dbReference type="NCBIfam" id="TIGR02595">
    <property type="entry name" value="PEP_CTERM"/>
    <property type="match status" value="1"/>
</dbReference>
<organism evidence="3 4">
    <name type="scientific">Pseudoduganella lutea</name>
    <dbReference type="NCBI Taxonomy" id="321985"/>
    <lineage>
        <taxon>Bacteria</taxon>
        <taxon>Pseudomonadati</taxon>
        <taxon>Pseudomonadota</taxon>
        <taxon>Betaproteobacteria</taxon>
        <taxon>Burkholderiales</taxon>
        <taxon>Oxalobacteraceae</taxon>
        <taxon>Telluria group</taxon>
        <taxon>Pseudoduganella</taxon>
    </lineage>
</organism>
<dbReference type="PROSITE" id="PS00018">
    <property type="entry name" value="EF_HAND_1"/>
    <property type="match status" value="1"/>
</dbReference>
<feature type="signal peptide" evidence="1">
    <location>
        <begin position="1"/>
        <end position="30"/>
    </location>
</feature>
<dbReference type="Pfam" id="PF07589">
    <property type="entry name" value="PEP-CTERM"/>
    <property type="match status" value="1"/>
</dbReference>
<gene>
    <name evidence="3" type="ORF">EWM63_08890</name>
</gene>
<protein>
    <submittedName>
        <fullName evidence="3">PEP-CTERM sorting domain-containing protein</fullName>
    </submittedName>
</protein>
<feature type="chain" id="PRO_5020702867" evidence="1">
    <location>
        <begin position="31"/>
        <end position="213"/>
    </location>
</feature>
<reference evidence="3 4" key="1">
    <citation type="submission" date="2019-02" db="EMBL/GenBank/DDBJ databases">
        <title>Draft Genome Sequences of Six Type Strains of the Genus Massilia.</title>
        <authorList>
            <person name="Miess H."/>
            <person name="Frediansyhah A."/>
            <person name="Gross H."/>
        </authorList>
    </citation>
    <scope>NUCLEOTIDE SEQUENCE [LARGE SCALE GENOMIC DNA]</scope>
    <source>
        <strain evidence="3 4">DSM 17473</strain>
    </source>
</reference>
<name>A0A4P6L880_9BURK</name>